<protein>
    <submittedName>
        <fullName evidence="2">Uncharacterized protein</fullName>
    </submittedName>
</protein>
<sequence>MQDVRRILNKATESATETRRRLGIAKHYLEHTKEILDNVSKRMESIVTALEKEINDSVQSSINLIKAQIEQRKADIEKANECKKRQFKNYQLYHKAVKSMEELKYGEIDQRVGAIYCDGHDWLTESIARWEEENKKAEGEIRKLEWLMKN</sequence>
<gene>
    <name evidence="2" type="ORF">KCU98_g1127</name>
</gene>
<feature type="coiled-coil region" evidence="1">
    <location>
        <begin position="120"/>
        <end position="147"/>
    </location>
</feature>
<evidence type="ECO:0000313" key="2">
    <source>
        <dbReference type="EMBL" id="KAG9990438.1"/>
    </source>
</evidence>
<reference evidence="2" key="2">
    <citation type="submission" date="2021-08" db="EMBL/GenBank/DDBJ databases">
        <authorList>
            <person name="Gostincar C."/>
            <person name="Sun X."/>
            <person name="Song Z."/>
            <person name="Gunde-Cimerman N."/>
        </authorList>
    </citation>
    <scope>NUCLEOTIDE SEQUENCE</scope>
    <source>
        <strain evidence="2">EXF-9298</strain>
    </source>
</reference>
<evidence type="ECO:0000256" key="1">
    <source>
        <dbReference type="SAM" id="Coils"/>
    </source>
</evidence>
<feature type="non-terminal residue" evidence="2">
    <location>
        <position position="1"/>
    </location>
</feature>
<accession>A0A9P8G2R6</accession>
<proteinExistence type="predicted"/>
<keyword evidence="1" id="KW-0175">Coiled coil</keyword>
<dbReference type="Proteomes" id="UP000729357">
    <property type="component" value="Unassembled WGS sequence"/>
</dbReference>
<name>A0A9P8G2R6_AURME</name>
<keyword evidence="3" id="KW-1185">Reference proteome</keyword>
<evidence type="ECO:0000313" key="3">
    <source>
        <dbReference type="Proteomes" id="UP000729357"/>
    </source>
</evidence>
<dbReference type="EMBL" id="JAHFXS010000031">
    <property type="protein sequence ID" value="KAG9990438.1"/>
    <property type="molecule type" value="Genomic_DNA"/>
</dbReference>
<comment type="caution">
    <text evidence="2">The sequence shown here is derived from an EMBL/GenBank/DDBJ whole genome shotgun (WGS) entry which is preliminary data.</text>
</comment>
<organism evidence="2 3">
    <name type="scientific">Aureobasidium melanogenum</name>
    <name type="common">Aureobasidium pullulans var. melanogenum</name>
    <dbReference type="NCBI Taxonomy" id="46634"/>
    <lineage>
        <taxon>Eukaryota</taxon>
        <taxon>Fungi</taxon>
        <taxon>Dikarya</taxon>
        <taxon>Ascomycota</taxon>
        <taxon>Pezizomycotina</taxon>
        <taxon>Dothideomycetes</taxon>
        <taxon>Dothideomycetidae</taxon>
        <taxon>Dothideales</taxon>
        <taxon>Saccotheciaceae</taxon>
        <taxon>Aureobasidium</taxon>
    </lineage>
</organism>
<dbReference type="AlphaFoldDB" id="A0A9P8G2R6"/>
<reference evidence="2" key="1">
    <citation type="journal article" date="2021" name="J Fungi (Basel)">
        <title>Virulence traits and population genomics of the black yeast Aureobasidium melanogenum.</title>
        <authorList>
            <person name="Cernosa A."/>
            <person name="Sun X."/>
            <person name="Gostincar C."/>
            <person name="Fang C."/>
            <person name="Gunde-Cimerman N."/>
            <person name="Song Z."/>
        </authorList>
    </citation>
    <scope>NUCLEOTIDE SEQUENCE</scope>
    <source>
        <strain evidence="2">EXF-9298</strain>
    </source>
</reference>